<gene>
    <name evidence="1" type="ORF">DW853_01135</name>
</gene>
<name>A0A413ZW94_BACSE</name>
<dbReference type="Proteomes" id="UP000285305">
    <property type="component" value="Unassembled WGS sequence"/>
</dbReference>
<feature type="non-terminal residue" evidence="1">
    <location>
        <position position="1"/>
    </location>
</feature>
<accession>A0A413ZW94</accession>
<evidence type="ECO:0000313" key="1">
    <source>
        <dbReference type="EMBL" id="RHC33802.1"/>
    </source>
</evidence>
<proteinExistence type="predicted"/>
<organism evidence="1 2">
    <name type="scientific">Bacteroides stercoris</name>
    <dbReference type="NCBI Taxonomy" id="46506"/>
    <lineage>
        <taxon>Bacteria</taxon>
        <taxon>Pseudomonadati</taxon>
        <taxon>Bacteroidota</taxon>
        <taxon>Bacteroidia</taxon>
        <taxon>Bacteroidales</taxon>
        <taxon>Bacteroidaceae</taxon>
        <taxon>Bacteroides</taxon>
    </lineage>
</organism>
<evidence type="ECO:0000313" key="2">
    <source>
        <dbReference type="Proteomes" id="UP000285305"/>
    </source>
</evidence>
<protein>
    <submittedName>
        <fullName evidence="1">IS21 family transposase</fullName>
    </submittedName>
</protein>
<reference evidence="1 2" key="1">
    <citation type="submission" date="2018-08" db="EMBL/GenBank/DDBJ databases">
        <title>A genome reference for cultivated species of the human gut microbiota.</title>
        <authorList>
            <person name="Zou Y."/>
            <person name="Xue W."/>
            <person name="Luo G."/>
        </authorList>
    </citation>
    <scope>NUCLEOTIDE SEQUENCE [LARGE SCALE GENOMIC DNA]</scope>
    <source>
        <strain evidence="1 2">AM36-9BH</strain>
    </source>
</reference>
<comment type="caution">
    <text evidence="1">The sequence shown here is derived from an EMBL/GenBank/DDBJ whole genome shotgun (WGS) entry which is preliminary data.</text>
</comment>
<dbReference type="AlphaFoldDB" id="A0A413ZW94"/>
<dbReference type="EMBL" id="QSHQ01000001">
    <property type="protein sequence ID" value="RHC33802.1"/>
    <property type="molecule type" value="Genomic_DNA"/>
</dbReference>
<sequence>AFIYVELCFSLRLMPIFIRKIVILYGKEKVASHQRSYCGGDWCIKLEHYLRTLSRKPGALPHSVVWQRAPEKLRRLYDIHFKEDNRTFVLLLDYARKNGFSGTDIVAACKELTGRGVRKISPDQVKAMLHGSVQGETEETMEPPVLPAQQENIEREAVDMLEGITALMTGYNEVHDIIPTI</sequence>